<dbReference type="AlphaFoldDB" id="A0A7J7HCL1"/>
<dbReference type="EMBL" id="JACBKZ010000005">
    <property type="protein sequence ID" value="KAF5950682.1"/>
    <property type="molecule type" value="Genomic_DNA"/>
</dbReference>
<evidence type="ECO:0008006" key="9">
    <source>
        <dbReference type="Google" id="ProtNLM"/>
    </source>
</evidence>
<evidence type="ECO:0000256" key="4">
    <source>
        <dbReference type="ARBA" id="ARBA00022989"/>
    </source>
</evidence>
<reference evidence="8" key="1">
    <citation type="journal article" date="2020" name="Nat. Commun.">
        <title>Genome assembly of wild tea tree DASZ reveals pedigree and selection history of tea varieties.</title>
        <authorList>
            <person name="Zhang W."/>
            <person name="Zhang Y."/>
            <person name="Qiu H."/>
            <person name="Guo Y."/>
            <person name="Wan H."/>
            <person name="Zhang X."/>
            <person name="Scossa F."/>
            <person name="Alseekh S."/>
            <person name="Zhang Q."/>
            <person name="Wang P."/>
            <person name="Xu L."/>
            <person name="Schmidt M.H."/>
            <person name="Jia X."/>
            <person name="Li D."/>
            <person name="Zhu A."/>
            <person name="Guo F."/>
            <person name="Chen W."/>
            <person name="Ni D."/>
            <person name="Usadel B."/>
            <person name="Fernie A.R."/>
            <person name="Wen W."/>
        </authorList>
    </citation>
    <scope>NUCLEOTIDE SEQUENCE [LARGE SCALE GENOMIC DNA]</scope>
    <source>
        <strain evidence="8">cv. G240</strain>
    </source>
</reference>
<evidence type="ECO:0000256" key="3">
    <source>
        <dbReference type="ARBA" id="ARBA00022692"/>
    </source>
</evidence>
<comment type="similarity">
    <text evidence="2 6">Belongs to the peroxisomal membrane protein PXMP2/4 family.</text>
</comment>
<evidence type="ECO:0000256" key="5">
    <source>
        <dbReference type="ARBA" id="ARBA00023136"/>
    </source>
</evidence>
<accession>A0A7J7HCL1</accession>
<dbReference type="GO" id="GO:0005737">
    <property type="term" value="C:cytoplasm"/>
    <property type="evidence" value="ECO:0007669"/>
    <property type="project" value="TreeGrafter"/>
</dbReference>
<dbReference type="PANTHER" id="PTHR11266:SF46">
    <property type="entry name" value="OS08G0566900 PROTEIN"/>
    <property type="match status" value="1"/>
</dbReference>
<organism evidence="7 8">
    <name type="scientific">Camellia sinensis</name>
    <name type="common">Tea plant</name>
    <name type="synonym">Thea sinensis</name>
    <dbReference type="NCBI Taxonomy" id="4442"/>
    <lineage>
        <taxon>Eukaryota</taxon>
        <taxon>Viridiplantae</taxon>
        <taxon>Streptophyta</taxon>
        <taxon>Embryophyta</taxon>
        <taxon>Tracheophyta</taxon>
        <taxon>Spermatophyta</taxon>
        <taxon>Magnoliopsida</taxon>
        <taxon>eudicotyledons</taxon>
        <taxon>Gunneridae</taxon>
        <taxon>Pentapetalae</taxon>
        <taxon>asterids</taxon>
        <taxon>Ericales</taxon>
        <taxon>Theaceae</taxon>
        <taxon>Camellia</taxon>
    </lineage>
</organism>
<comment type="caution">
    <text evidence="7">The sequence shown here is derived from an EMBL/GenBank/DDBJ whole genome shotgun (WGS) entry which is preliminary data.</text>
</comment>
<proteinExistence type="inferred from homology"/>
<evidence type="ECO:0000313" key="8">
    <source>
        <dbReference type="Proteomes" id="UP000593564"/>
    </source>
</evidence>
<sequence length="169" mass="19745">MSEVVKKAWNIYMLQLQLHPLRTKVITSGVLAGFQDLHSQKSSGIKKLQLRRLLLLMLYGFAYGGPFDYCCQKLTDFIFKGKNDIKTYAKKVLLQQLTYHPWNNLLYMVYYGLLVEGRPWRSVKNKVRKEYPALQLDAWKVRVMFSTVYGSCWGIYLNFKSRSSAAKKD</sequence>
<gene>
    <name evidence="7" type="ORF">HYC85_012675</name>
</gene>
<dbReference type="GO" id="GO:0016020">
    <property type="term" value="C:membrane"/>
    <property type="evidence" value="ECO:0007669"/>
    <property type="project" value="UniProtKB-SubCell"/>
</dbReference>
<evidence type="ECO:0000256" key="1">
    <source>
        <dbReference type="ARBA" id="ARBA00004141"/>
    </source>
</evidence>
<keyword evidence="4" id="KW-1133">Transmembrane helix</keyword>
<evidence type="ECO:0000256" key="6">
    <source>
        <dbReference type="RuleBase" id="RU363053"/>
    </source>
</evidence>
<keyword evidence="5" id="KW-0472">Membrane</keyword>
<protein>
    <recommendedName>
        <fullName evidence="9">Peroxisomal membrane protein PMP22</fullName>
    </recommendedName>
</protein>
<name>A0A7J7HCL1_CAMSI</name>
<keyword evidence="3" id="KW-0812">Transmembrane</keyword>
<reference evidence="7 8" key="2">
    <citation type="submission" date="2020-07" db="EMBL/GenBank/DDBJ databases">
        <title>Genome assembly of wild tea tree DASZ reveals pedigree and selection history of tea varieties.</title>
        <authorList>
            <person name="Zhang W."/>
        </authorList>
    </citation>
    <scope>NUCLEOTIDE SEQUENCE [LARGE SCALE GENOMIC DNA]</scope>
    <source>
        <strain evidence="8">cv. G240</strain>
        <tissue evidence="7">Leaf</tissue>
    </source>
</reference>
<dbReference type="PANTHER" id="PTHR11266">
    <property type="entry name" value="PEROXISOMAL MEMBRANE PROTEIN 2, PXMP2 MPV17"/>
    <property type="match status" value="1"/>
</dbReference>
<keyword evidence="8" id="KW-1185">Reference proteome</keyword>
<comment type="subcellular location">
    <subcellularLocation>
        <location evidence="1">Membrane</location>
        <topology evidence="1">Multi-pass membrane protein</topology>
    </subcellularLocation>
</comment>
<dbReference type="Proteomes" id="UP000593564">
    <property type="component" value="Unassembled WGS sequence"/>
</dbReference>
<evidence type="ECO:0000256" key="2">
    <source>
        <dbReference type="ARBA" id="ARBA00006824"/>
    </source>
</evidence>
<evidence type="ECO:0000313" key="7">
    <source>
        <dbReference type="EMBL" id="KAF5950682.1"/>
    </source>
</evidence>
<dbReference type="InterPro" id="IPR007248">
    <property type="entry name" value="Mpv17_PMP22"/>
</dbReference>